<dbReference type="RefSeq" id="WP_161430240.1">
    <property type="nucleotide sequence ID" value="NZ_WUTT01000001.1"/>
</dbReference>
<dbReference type="EMBL" id="WUTT01000001">
    <property type="protein sequence ID" value="NAW33230.1"/>
    <property type="molecule type" value="Genomic_DNA"/>
</dbReference>
<dbReference type="Proteomes" id="UP000487929">
    <property type="component" value="Unassembled WGS sequence"/>
</dbReference>
<reference evidence="1 2" key="1">
    <citation type="submission" date="2019-12" db="EMBL/GenBank/DDBJ databases">
        <title>Draft genome sequencing of Halomonas alimentaria DSM 15356.</title>
        <authorList>
            <person name="Pandiyan K."/>
            <person name="Kushwaha P."/>
            <person name="Gowdham M."/>
            <person name="Chakdar H."/>
            <person name="Singh A."/>
            <person name="Kumar M."/>
            <person name="Saxena A.K."/>
        </authorList>
    </citation>
    <scope>NUCLEOTIDE SEQUENCE [LARGE SCALE GENOMIC DNA]</scope>
    <source>
        <strain evidence="1 2">DSM 15356</strain>
    </source>
</reference>
<organism evidence="1 2">
    <name type="scientific">Halomonas alimentaria</name>
    <dbReference type="NCBI Taxonomy" id="147248"/>
    <lineage>
        <taxon>Bacteria</taxon>
        <taxon>Pseudomonadati</taxon>
        <taxon>Pseudomonadota</taxon>
        <taxon>Gammaproteobacteria</taxon>
        <taxon>Oceanospirillales</taxon>
        <taxon>Halomonadaceae</taxon>
        <taxon>Halomonas</taxon>
    </lineage>
</organism>
<gene>
    <name evidence="1" type="ORF">GRB96_02175</name>
</gene>
<accession>A0A7X5AMR7</accession>
<comment type="caution">
    <text evidence="1">The sequence shown here is derived from an EMBL/GenBank/DDBJ whole genome shotgun (WGS) entry which is preliminary data.</text>
</comment>
<evidence type="ECO:0000313" key="2">
    <source>
        <dbReference type="Proteomes" id="UP000487929"/>
    </source>
</evidence>
<dbReference type="OrthoDB" id="7855192at2"/>
<name>A0A7X5AMR7_9GAMM</name>
<evidence type="ECO:0000313" key="1">
    <source>
        <dbReference type="EMBL" id="NAW33230.1"/>
    </source>
</evidence>
<sequence>MSTDFQDFETEGRRLVILRILSRRNQYTTNEYSLHDELKGAYAHIVSRDRLHGDLAWLEEQQLVITQQPRAGWIITLTARGSDVAEGLAQVPGVAKPRPGIS</sequence>
<protein>
    <recommendedName>
        <fullName evidence="3">ArsR family transcriptional regulator</fullName>
    </recommendedName>
</protein>
<dbReference type="AlphaFoldDB" id="A0A7X5AMR7"/>
<evidence type="ECO:0008006" key="3">
    <source>
        <dbReference type="Google" id="ProtNLM"/>
    </source>
</evidence>
<proteinExistence type="predicted"/>
<keyword evidence="2" id="KW-1185">Reference proteome</keyword>